<accession>A0A368T0X3</accession>
<reference evidence="2 3" key="1">
    <citation type="submission" date="2018-04" db="EMBL/GenBank/DDBJ databases">
        <title>Novel actinobacteria from marine sediment.</title>
        <authorList>
            <person name="Ng Z.Y."/>
            <person name="Tan G.Y.A."/>
        </authorList>
    </citation>
    <scope>NUCLEOTIDE SEQUENCE [LARGE SCALE GENOMIC DNA]</scope>
    <source>
        <strain evidence="2 3">TPS81</strain>
    </source>
</reference>
<feature type="compositionally biased region" description="Low complexity" evidence="1">
    <location>
        <begin position="57"/>
        <end position="70"/>
    </location>
</feature>
<keyword evidence="3" id="KW-1185">Reference proteome</keyword>
<dbReference type="AlphaFoldDB" id="A0A368T0X3"/>
<evidence type="ECO:0000256" key="1">
    <source>
        <dbReference type="SAM" id="MobiDB-lite"/>
    </source>
</evidence>
<feature type="region of interest" description="Disordered" evidence="1">
    <location>
        <begin position="57"/>
        <end position="87"/>
    </location>
</feature>
<comment type="caution">
    <text evidence="2">The sequence shown here is derived from an EMBL/GenBank/DDBJ whole genome shotgun (WGS) entry which is preliminary data.</text>
</comment>
<proteinExistence type="predicted"/>
<protein>
    <submittedName>
        <fullName evidence="2">Uncharacterized protein</fullName>
    </submittedName>
</protein>
<sequence length="87" mass="8964">MRPCRSAPRPGHRSLVAVAARELLSRVGRAGDAGRVLAYLSGDRHLRVAAVGRVTTAGAGPLSSTAAPTAAPRPPPWSAREPTRCSG</sequence>
<gene>
    <name evidence="2" type="ORF">DEF24_21320</name>
</gene>
<dbReference type="EMBL" id="QEIN01000207">
    <property type="protein sequence ID" value="RCV52887.1"/>
    <property type="molecule type" value="Genomic_DNA"/>
</dbReference>
<evidence type="ECO:0000313" key="2">
    <source>
        <dbReference type="EMBL" id="RCV52887.1"/>
    </source>
</evidence>
<dbReference type="Proteomes" id="UP000253318">
    <property type="component" value="Unassembled WGS sequence"/>
</dbReference>
<evidence type="ECO:0000313" key="3">
    <source>
        <dbReference type="Proteomes" id="UP000253318"/>
    </source>
</evidence>
<name>A0A368T0X3_9ACTN</name>
<organism evidence="2 3">
    <name type="scientific">Marinitenerispora sediminis</name>
    <dbReference type="NCBI Taxonomy" id="1931232"/>
    <lineage>
        <taxon>Bacteria</taxon>
        <taxon>Bacillati</taxon>
        <taxon>Actinomycetota</taxon>
        <taxon>Actinomycetes</taxon>
        <taxon>Streptosporangiales</taxon>
        <taxon>Nocardiopsidaceae</taxon>
        <taxon>Marinitenerispora</taxon>
    </lineage>
</organism>